<dbReference type="Proteomes" id="UP000238479">
    <property type="component" value="Chromosome 2"/>
</dbReference>
<dbReference type="AlphaFoldDB" id="A0A2P6RLL6"/>
<comment type="caution">
    <text evidence="1">The sequence shown here is derived from an EMBL/GenBank/DDBJ whole genome shotgun (WGS) entry which is preliminary data.</text>
</comment>
<evidence type="ECO:0000313" key="2">
    <source>
        <dbReference type="Proteomes" id="UP000238479"/>
    </source>
</evidence>
<gene>
    <name evidence="1" type="ORF">RchiOBHm_Chr2g0098501</name>
</gene>
<protein>
    <submittedName>
        <fullName evidence="1">Uncharacterized protein</fullName>
    </submittedName>
</protein>
<keyword evidence="2" id="KW-1185">Reference proteome</keyword>
<dbReference type="EMBL" id="PDCK01000040">
    <property type="protein sequence ID" value="PRQ47329.1"/>
    <property type="molecule type" value="Genomic_DNA"/>
</dbReference>
<evidence type="ECO:0000313" key="1">
    <source>
        <dbReference type="EMBL" id="PRQ47329.1"/>
    </source>
</evidence>
<organism evidence="1 2">
    <name type="scientific">Rosa chinensis</name>
    <name type="common">China rose</name>
    <dbReference type="NCBI Taxonomy" id="74649"/>
    <lineage>
        <taxon>Eukaryota</taxon>
        <taxon>Viridiplantae</taxon>
        <taxon>Streptophyta</taxon>
        <taxon>Embryophyta</taxon>
        <taxon>Tracheophyta</taxon>
        <taxon>Spermatophyta</taxon>
        <taxon>Magnoliopsida</taxon>
        <taxon>eudicotyledons</taxon>
        <taxon>Gunneridae</taxon>
        <taxon>Pentapetalae</taxon>
        <taxon>rosids</taxon>
        <taxon>fabids</taxon>
        <taxon>Rosales</taxon>
        <taxon>Rosaceae</taxon>
        <taxon>Rosoideae</taxon>
        <taxon>Rosoideae incertae sedis</taxon>
        <taxon>Rosa</taxon>
    </lineage>
</organism>
<sequence length="73" mass="8473">MELDNMANLSDKYNFQIPMESLREHQLEELDQTFPDEGKSYREIRVAASAISCITLITQSRLCAHPRNVTRVF</sequence>
<dbReference type="STRING" id="74649.A0A2P6RLL6"/>
<accession>A0A2P6RLL6</accession>
<dbReference type="Gramene" id="PRQ47329">
    <property type="protein sequence ID" value="PRQ47329"/>
    <property type="gene ID" value="RchiOBHm_Chr2g0098501"/>
</dbReference>
<proteinExistence type="predicted"/>
<reference evidence="1 2" key="1">
    <citation type="journal article" date="2018" name="Nat. Genet.">
        <title>The Rosa genome provides new insights in the design of modern roses.</title>
        <authorList>
            <person name="Bendahmane M."/>
        </authorList>
    </citation>
    <scope>NUCLEOTIDE SEQUENCE [LARGE SCALE GENOMIC DNA]</scope>
    <source>
        <strain evidence="2">cv. Old Blush</strain>
    </source>
</reference>
<name>A0A2P6RLL6_ROSCH</name>